<organism evidence="2 3">
    <name type="scientific">Rhinocladiella mackenziei CBS 650.93</name>
    <dbReference type="NCBI Taxonomy" id="1442369"/>
    <lineage>
        <taxon>Eukaryota</taxon>
        <taxon>Fungi</taxon>
        <taxon>Dikarya</taxon>
        <taxon>Ascomycota</taxon>
        <taxon>Pezizomycotina</taxon>
        <taxon>Eurotiomycetes</taxon>
        <taxon>Chaetothyriomycetidae</taxon>
        <taxon>Chaetothyriales</taxon>
        <taxon>Herpotrichiellaceae</taxon>
        <taxon>Rhinocladiella</taxon>
    </lineage>
</organism>
<evidence type="ECO:0000313" key="2">
    <source>
        <dbReference type="EMBL" id="KIX02962.1"/>
    </source>
</evidence>
<dbReference type="GeneID" id="25294583"/>
<accession>A0A0D2FLV3</accession>
<evidence type="ECO:0000313" key="3">
    <source>
        <dbReference type="Proteomes" id="UP000053617"/>
    </source>
</evidence>
<evidence type="ECO:0000256" key="1">
    <source>
        <dbReference type="SAM" id="MobiDB-lite"/>
    </source>
</evidence>
<dbReference type="VEuPathDB" id="FungiDB:Z518_06512"/>
<protein>
    <submittedName>
        <fullName evidence="2">Rhinocladiella mackenziei CBS 650.93 unplaced genomic scaffold supercont1.5, whole genome shotgun sequence</fullName>
    </submittedName>
</protein>
<dbReference type="OrthoDB" id="10261408at2759"/>
<feature type="region of interest" description="Disordered" evidence="1">
    <location>
        <begin position="90"/>
        <end position="159"/>
    </location>
</feature>
<feature type="compositionally biased region" description="Low complexity" evidence="1">
    <location>
        <begin position="125"/>
        <end position="140"/>
    </location>
</feature>
<name>A0A0D2FLV3_9EURO</name>
<reference evidence="2 3" key="1">
    <citation type="submission" date="2015-01" db="EMBL/GenBank/DDBJ databases">
        <title>The Genome Sequence of Rhinocladiella mackenzie CBS 650.93.</title>
        <authorList>
            <consortium name="The Broad Institute Genomics Platform"/>
            <person name="Cuomo C."/>
            <person name="de Hoog S."/>
            <person name="Gorbushina A."/>
            <person name="Stielow B."/>
            <person name="Teixiera M."/>
            <person name="Abouelleil A."/>
            <person name="Chapman S.B."/>
            <person name="Priest M."/>
            <person name="Young S.K."/>
            <person name="Wortman J."/>
            <person name="Nusbaum C."/>
            <person name="Birren B."/>
        </authorList>
    </citation>
    <scope>NUCLEOTIDE SEQUENCE [LARGE SCALE GENOMIC DNA]</scope>
    <source>
        <strain evidence="2 3">CBS 650.93</strain>
    </source>
</reference>
<dbReference type="EMBL" id="KN847479">
    <property type="protein sequence ID" value="KIX02962.1"/>
    <property type="molecule type" value="Genomic_DNA"/>
</dbReference>
<keyword evidence="3" id="KW-1185">Reference proteome</keyword>
<dbReference type="HOGENOM" id="CLU_071883_2_0_1"/>
<dbReference type="RefSeq" id="XP_013270098.1">
    <property type="nucleotide sequence ID" value="XM_013414644.1"/>
</dbReference>
<sequence length="235" mass="25731">MIYDFRGPAKGYVEALEIRLKETERVLWRLLSVTTNNNLSAAFSSEIQSRTPATLSLRTLVTTAEKKSAIAYWEQFPLQTAQEVLGWKEDVESEGSPMSSQGGAPAHARNTNTPLPDHDHDRMDSASASYSGGDTSSSDDMAGEEHLLPPPPPPWDEREVQAHTSYPTQQPTMVSRMNQNQGIVGGNENLPQESGSVGRPSGQGLSPHMPTSNSDLSLAASRFGLTKEFQETFLW</sequence>
<dbReference type="AlphaFoldDB" id="A0A0D2FLV3"/>
<gene>
    <name evidence="2" type="ORF">Z518_06512</name>
</gene>
<feature type="region of interest" description="Disordered" evidence="1">
    <location>
        <begin position="185"/>
        <end position="211"/>
    </location>
</feature>
<dbReference type="Proteomes" id="UP000053617">
    <property type="component" value="Unassembled WGS sequence"/>
</dbReference>
<proteinExistence type="predicted"/>